<dbReference type="InterPro" id="IPR014044">
    <property type="entry name" value="CAP_dom"/>
</dbReference>
<dbReference type="InterPro" id="IPR035940">
    <property type="entry name" value="CAP_sf"/>
</dbReference>
<feature type="signal peptide" evidence="1">
    <location>
        <begin position="1"/>
        <end position="25"/>
    </location>
</feature>
<dbReference type="OrthoDB" id="43654at2759"/>
<evidence type="ECO:0000313" key="3">
    <source>
        <dbReference type="EMBL" id="KAF0890609.1"/>
    </source>
</evidence>
<dbReference type="Proteomes" id="UP000479710">
    <property type="component" value="Unassembled WGS sequence"/>
</dbReference>
<evidence type="ECO:0000313" key="4">
    <source>
        <dbReference type="Proteomes" id="UP000479710"/>
    </source>
</evidence>
<feature type="chain" id="PRO_5026223365" description="SCP domain-containing protein" evidence="1">
    <location>
        <begin position="26"/>
        <end position="162"/>
    </location>
</feature>
<gene>
    <name evidence="3" type="ORF">E2562_003805</name>
</gene>
<dbReference type="InterPro" id="IPR001283">
    <property type="entry name" value="CRISP-related"/>
</dbReference>
<keyword evidence="1" id="KW-0732">Signal</keyword>
<comment type="caution">
    <text evidence="3">The sequence shown here is derived from an EMBL/GenBank/DDBJ whole genome shotgun (WGS) entry which is preliminary data.</text>
</comment>
<organism evidence="3 4">
    <name type="scientific">Oryza meyeriana var. granulata</name>
    <dbReference type="NCBI Taxonomy" id="110450"/>
    <lineage>
        <taxon>Eukaryota</taxon>
        <taxon>Viridiplantae</taxon>
        <taxon>Streptophyta</taxon>
        <taxon>Embryophyta</taxon>
        <taxon>Tracheophyta</taxon>
        <taxon>Spermatophyta</taxon>
        <taxon>Magnoliopsida</taxon>
        <taxon>Liliopsida</taxon>
        <taxon>Poales</taxon>
        <taxon>Poaceae</taxon>
        <taxon>BOP clade</taxon>
        <taxon>Oryzoideae</taxon>
        <taxon>Oryzeae</taxon>
        <taxon>Oryzinae</taxon>
        <taxon>Oryza</taxon>
        <taxon>Oryza meyeriana</taxon>
    </lineage>
</organism>
<dbReference type="SMART" id="SM00198">
    <property type="entry name" value="SCP"/>
    <property type="match status" value="1"/>
</dbReference>
<dbReference type="AlphaFoldDB" id="A0A6G1BRJ3"/>
<keyword evidence="4" id="KW-1185">Reference proteome</keyword>
<evidence type="ECO:0000259" key="2">
    <source>
        <dbReference type="SMART" id="SM00198"/>
    </source>
</evidence>
<sequence length="162" mass="16936">MSSSISFLAVLSLLGLATHLPDASATAAKFLTAVNDVRRQAGVPPLEWSAAVAQRAKQHAGWLRSSGRCDLAQIDKDPSDNTGGALTYFLNGGTGRVAPADVVGAWAGERRWYDAGAKACVAGKQCGDYMIMVRPASKQLGCAVAVCASGKTIMVCEYYSGH</sequence>
<dbReference type="SUPFAM" id="SSF55797">
    <property type="entry name" value="PR-1-like"/>
    <property type="match status" value="1"/>
</dbReference>
<proteinExistence type="predicted"/>
<feature type="domain" description="SCP" evidence="2">
    <location>
        <begin position="25"/>
        <end position="161"/>
    </location>
</feature>
<dbReference type="PANTHER" id="PTHR10334">
    <property type="entry name" value="CYSTEINE-RICH SECRETORY PROTEIN-RELATED"/>
    <property type="match status" value="1"/>
</dbReference>
<accession>A0A6G1BRJ3</accession>
<name>A0A6G1BRJ3_9ORYZ</name>
<evidence type="ECO:0000256" key="1">
    <source>
        <dbReference type="SAM" id="SignalP"/>
    </source>
</evidence>
<dbReference type="Gene3D" id="3.40.33.10">
    <property type="entry name" value="CAP"/>
    <property type="match status" value="1"/>
</dbReference>
<reference evidence="3 4" key="1">
    <citation type="submission" date="2019-11" db="EMBL/GenBank/DDBJ databases">
        <title>Whole genome sequence of Oryza granulata.</title>
        <authorList>
            <person name="Li W."/>
        </authorList>
    </citation>
    <scope>NUCLEOTIDE SEQUENCE [LARGE SCALE GENOMIC DNA]</scope>
    <source>
        <strain evidence="4">cv. Menghai</strain>
        <tissue evidence="3">Leaf</tissue>
    </source>
</reference>
<dbReference type="EMBL" id="SPHZ02000011">
    <property type="protein sequence ID" value="KAF0890609.1"/>
    <property type="molecule type" value="Genomic_DNA"/>
</dbReference>
<protein>
    <recommendedName>
        <fullName evidence="2">SCP domain-containing protein</fullName>
    </recommendedName>
</protein>
<dbReference type="Pfam" id="PF00188">
    <property type="entry name" value="CAP"/>
    <property type="match status" value="1"/>
</dbReference>